<keyword evidence="4" id="KW-0963">Cytoplasm</keyword>
<dbReference type="InterPro" id="IPR042197">
    <property type="entry name" value="Apaf_helical"/>
</dbReference>
<evidence type="ECO:0000256" key="10">
    <source>
        <dbReference type="ARBA" id="ARBA00047304"/>
    </source>
</evidence>
<dbReference type="Gene3D" id="1.10.8.430">
    <property type="entry name" value="Helical domain of apoptotic protease-activating factors"/>
    <property type="match status" value="1"/>
</dbReference>
<keyword evidence="5" id="KW-0433">Leucine-rich repeat</keyword>
<comment type="subcellular location">
    <subcellularLocation>
        <location evidence="2">Cytoplasm</location>
    </subcellularLocation>
    <subcellularLocation>
        <location evidence="1">Nucleus</location>
    </subcellularLocation>
</comment>
<evidence type="ECO:0000256" key="1">
    <source>
        <dbReference type="ARBA" id="ARBA00004123"/>
    </source>
</evidence>
<evidence type="ECO:0000256" key="9">
    <source>
        <dbReference type="ARBA" id="ARBA00023242"/>
    </source>
</evidence>
<dbReference type="InterPro" id="IPR000157">
    <property type="entry name" value="TIR_dom"/>
</dbReference>
<proteinExistence type="inferred from homology"/>
<dbReference type="Proteomes" id="UP000288805">
    <property type="component" value="Unassembled WGS sequence"/>
</dbReference>
<evidence type="ECO:0000256" key="6">
    <source>
        <dbReference type="ARBA" id="ARBA00022737"/>
    </source>
</evidence>
<dbReference type="InterPro" id="IPR011713">
    <property type="entry name" value="Leu-rich_rpt_3"/>
</dbReference>
<dbReference type="SUPFAM" id="SSF52540">
    <property type="entry name" value="P-loop containing nucleoside triphosphate hydrolases"/>
    <property type="match status" value="1"/>
</dbReference>
<dbReference type="Pfam" id="PF07725">
    <property type="entry name" value="LRR_3"/>
    <property type="match status" value="1"/>
</dbReference>
<feature type="region of interest" description="Disordered" evidence="12">
    <location>
        <begin position="1161"/>
        <end position="1214"/>
    </location>
</feature>
<protein>
    <recommendedName>
        <fullName evidence="3">ADP-ribosyl cyclase/cyclic ADP-ribose hydrolase</fullName>
        <ecNumber evidence="3">3.2.2.6</ecNumber>
    </recommendedName>
</protein>
<comment type="similarity">
    <text evidence="11">Belongs to the disease resistance TIR-NB-LRR family.</text>
</comment>
<evidence type="ECO:0000313" key="14">
    <source>
        <dbReference type="EMBL" id="RVW12232.1"/>
    </source>
</evidence>
<organism evidence="14 15">
    <name type="scientific">Vitis vinifera</name>
    <name type="common">Grape</name>
    <dbReference type="NCBI Taxonomy" id="29760"/>
    <lineage>
        <taxon>Eukaryota</taxon>
        <taxon>Viridiplantae</taxon>
        <taxon>Streptophyta</taxon>
        <taxon>Embryophyta</taxon>
        <taxon>Tracheophyta</taxon>
        <taxon>Spermatophyta</taxon>
        <taxon>Magnoliopsida</taxon>
        <taxon>eudicotyledons</taxon>
        <taxon>Gunneridae</taxon>
        <taxon>Pentapetalae</taxon>
        <taxon>rosids</taxon>
        <taxon>Vitales</taxon>
        <taxon>Vitaceae</taxon>
        <taxon>Viteae</taxon>
        <taxon>Vitis</taxon>
    </lineage>
</organism>
<evidence type="ECO:0000256" key="8">
    <source>
        <dbReference type="ARBA" id="ARBA00023027"/>
    </source>
</evidence>
<dbReference type="InterPro" id="IPR044974">
    <property type="entry name" value="Disease_R_plants"/>
</dbReference>
<dbReference type="Pfam" id="PF23282">
    <property type="entry name" value="WHD_ROQ1"/>
    <property type="match status" value="1"/>
</dbReference>
<dbReference type="Pfam" id="PF20160">
    <property type="entry name" value="C-JID"/>
    <property type="match status" value="1"/>
</dbReference>
<dbReference type="InterPro" id="IPR002182">
    <property type="entry name" value="NB-ARC"/>
</dbReference>
<dbReference type="SUPFAM" id="SSF52058">
    <property type="entry name" value="L domain-like"/>
    <property type="match status" value="1"/>
</dbReference>
<dbReference type="EC" id="3.2.2.6" evidence="3"/>
<dbReference type="SMART" id="SM00255">
    <property type="entry name" value="TIR"/>
    <property type="match status" value="1"/>
</dbReference>
<dbReference type="FunFam" id="3.40.50.10140:FF:000007">
    <property type="entry name" value="Disease resistance protein (TIR-NBS-LRR class)"/>
    <property type="match status" value="1"/>
</dbReference>
<dbReference type="AlphaFoldDB" id="A0A438BMQ0"/>
<gene>
    <name evidence="14" type="primary">N_97</name>
    <name evidence="14" type="ORF">CK203_084238</name>
</gene>
<evidence type="ECO:0000256" key="5">
    <source>
        <dbReference type="ARBA" id="ARBA00022614"/>
    </source>
</evidence>
<dbReference type="Pfam" id="PF00931">
    <property type="entry name" value="NB-ARC"/>
    <property type="match status" value="1"/>
</dbReference>
<sequence>MASQRKLHIMPVGVVGQANPTKHFLSTLLVQRGFHLFFYPSSCVHPTPSSRSTYLPKTVLCTLQHEEQTFLLLAPGSRSTYLPKIGVISQVYSSVRGANIPPTHSKKQKHLFALNIVLSYDVFLSFRGEDTRNNFTAHLYQELRTKGINTFIDDDKLERGRLISPALVTAIENSMFSIIVLSENYASSKWCLEELAKILECMKTRGQRVLPIFYNVDPSDVKKQRGKFGAALAEHEKNLTENMERVQIWKDALTQVANLSGWESRNKNELLLIKEIVKHVFNKLINICSGDTEKLVGIDARIQEIKMRLRLESDDVGMIGIWGMGGIGKTTLARALYNEISRQFEAHSFLEDVGKVLVNKGLIKLQQIFLYDLLEEKDLNTKGFTFIKARLHSKKALVVLDNVNDPKILECLVGNWDWFGRGSRIIITARDKHLLIAHGVLCYQVPTFNYDEAYGFIKRHSLKHELLIGDFLELSKEMIDYAKGLPLALKVLCSSLFGMSKKERRNQLDKLKSTLHKKIEEVLRISYDGLDDKEKNIFLDIACFFKGEDKDYVIEILDGCGFFSSCGIRTLVNKSLISIYGNKLEMHDLIQEMGIEIVRQQFVQELGKRSRLWFHEDIIDVLKKNTGSEKIEGLFLSSFHLQETIDFTTQTFARMSKLRLLKVYQSDKIFRNFEDTFKKENCKVRFSSNFKFCFDELRYFDLYGYSLKSLPNDFNAKNLVHLSMPCSHIKQLWKGIKVLEKLKCMDLSHSKYLIETPNLSRVTNLERLVLEDCVSLCKVHPSLRDLKNLNFLSFKNCKMLKSLPSGPYDLKSLATLILSGCSKFEQFPENFGYLEMLKKLYADGTALRELPSSLSSLRNLEILSFVGCKGPPSASWLFPRRSSNSTGFILHNLSGLCSLRKLDLKQLCYVAKPQSTFTLGTFSVGKLHKTSRTARSPIKHCSSGCKKLHVIEKCLASKCPVIPSKESRNLGSKLRLALEILTPGSRLPDWIRYQSSGKEVIAELSPNWFNSNFLGFGFANVVPKFSNLGLSRFVYCYLSLSRSSDFTHGFRVVPYPHFLCLNRQMLTLDHVYLLYVPLSSFSDWCPWGHIINWHQVTHIKASFQPRSDQFGEVKRYGIGLAYSNEDVNHNNPPMIQFGSISSASSPPPNKSTVVLTEIHDEEPSGSVDGSELDNSGYYTADEGEPAETACSKDPSESEMQPQKRLKCSHFQDIP</sequence>
<dbReference type="InterPro" id="IPR027417">
    <property type="entry name" value="P-loop_NTPase"/>
</dbReference>
<dbReference type="PANTHER" id="PTHR11017:SF479">
    <property type="entry name" value="DISEASE RESISTANCE PROTEIN (TIR-NBS-LRR CLASS) FAMILY"/>
    <property type="match status" value="1"/>
</dbReference>
<keyword evidence="7" id="KW-0378">Hydrolase</keyword>
<evidence type="ECO:0000256" key="11">
    <source>
        <dbReference type="ARBA" id="ARBA00061488"/>
    </source>
</evidence>
<dbReference type="InterPro" id="IPR035897">
    <property type="entry name" value="Toll_tir_struct_dom_sf"/>
</dbReference>
<evidence type="ECO:0000259" key="13">
    <source>
        <dbReference type="PROSITE" id="PS50104"/>
    </source>
</evidence>
<evidence type="ECO:0000313" key="15">
    <source>
        <dbReference type="Proteomes" id="UP000288805"/>
    </source>
</evidence>
<dbReference type="InterPro" id="IPR032675">
    <property type="entry name" value="LRR_dom_sf"/>
</dbReference>
<dbReference type="GO" id="GO:0050832">
    <property type="term" value="P:defense response to fungus"/>
    <property type="evidence" value="ECO:0007669"/>
    <property type="project" value="UniProtKB-ARBA"/>
</dbReference>
<evidence type="ECO:0000256" key="3">
    <source>
        <dbReference type="ARBA" id="ARBA00011982"/>
    </source>
</evidence>
<accession>A0A438BMQ0</accession>
<dbReference type="PROSITE" id="PS50104">
    <property type="entry name" value="TIR"/>
    <property type="match status" value="1"/>
</dbReference>
<name>A0A438BMQ0_VITVI</name>
<dbReference type="Gene3D" id="3.80.10.10">
    <property type="entry name" value="Ribonuclease Inhibitor"/>
    <property type="match status" value="1"/>
</dbReference>
<reference evidence="14 15" key="1">
    <citation type="journal article" date="2018" name="PLoS Genet.">
        <title>Population sequencing reveals clonal diversity and ancestral inbreeding in the grapevine cultivar Chardonnay.</title>
        <authorList>
            <person name="Roach M.J."/>
            <person name="Johnson D.L."/>
            <person name="Bohlmann J."/>
            <person name="van Vuuren H.J."/>
            <person name="Jones S.J."/>
            <person name="Pretorius I.S."/>
            <person name="Schmidt S.A."/>
            <person name="Borneman A.R."/>
        </authorList>
    </citation>
    <scope>NUCLEOTIDE SEQUENCE [LARGE SCALE GENOMIC DNA]</scope>
    <source>
        <strain evidence="15">cv. Chardonnay</strain>
        <tissue evidence="14">Leaf</tissue>
    </source>
</reference>
<dbReference type="PANTHER" id="PTHR11017">
    <property type="entry name" value="LEUCINE-RICH REPEAT-CONTAINING PROTEIN"/>
    <property type="match status" value="1"/>
</dbReference>
<keyword evidence="9" id="KW-0539">Nucleus</keyword>
<dbReference type="Gene3D" id="3.40.50.300">
    <property type="entry name" value="P-loop containing nucleotide triphosphate hydrolases"/>
    <property type="match status" value="1"/>
</dbReference>
<dbReference type="GO" id="GO:0007165">
    <property type="term" value="P:signal transduction"/>
    <property type="evidence" value="ECO:0007669"/>
    <property type="project" value="InterPro"/>
</dbReference>
<comment type="catalytic activity">
    <reaction evidence="10">
        <text>NAD(+) + H2O = ADP-D-ribose + nicotinamide + H(+)</text>
        <dbReference type="Rhea" id="RHEA:16301"/>
        <dbReference type="ChEBI" id="CHEBI:15377"/>
        <dbReference type="ChEBI" id="CHEBI:15378"/>
        <dbReference type="ChEBI" id="CHEBI:17154"/>
        <dbReference type="ChEBI" id="CHEBI:57540"/>
        <dbReference type="ChEBI" id="CHEBI:57967"/>
        <dbReference type="EC" id="3.2.2.6"/>
    </reaction>
    <physiologicalReaction direction="left-to-right" evidence="10">
        <dbReference type="Rhea" id="RHEA:16302"/>
    </physiologicalReaction>
</comment>
<dbReference type="GO" id="GO:0005737">
    <property type="term" value="C:cytoplasm"/>
    <property type="evidence" value="ECO:0007669"/>
    <property type="project" value="UniProtKB-SubCell"/>
</dbReference>
<dbReference type="InterPro" id="IPR058192">
    <property type="entry name" value="WHD_ROQ1-like"/>
</dbReference>
<feature type="domain" description="TIR" evidence="13">
    <location>
        <begin position="118"/>
        <end position="284"/>
    </location>
</feature>
<dbReference type="PRINTS" id="PR00364">
    <property type="entry name" value="DISEASERSIST"/>
</dbReference>
<evidence type="ECO:0000256" key="12">
    <source>
        <dbReference type="SAM" id="MobiDB-lite"/>
    </source>
</evidence>
<dbReference type="InterPro" id="IPR045344">
    <property type="entry name" value="C-JID"/>
</dbReference>
<keyword evidence="8" id="KW-0520">NAD</keyword>
<dbReference type="Pfam" id="PF01582">
    <property type="entry name" value="TIR"/>
    <property type="match status" value="1"/>
</dbReference>
<dbReference type="EMBL" id="QGNW01002718">
    <property type="protein sequence ID" value="RVW12232.1"/>
    <property type="molecule type" value="Genomic_DNA"/>
</dbReference>
<dbReference type="GO" id="GO:0043068">
    <property type="term" value="P:positive regulation of programmed cell death"/>
    <property type="evidence" value="ECO:0007669"/>
    <property type="project" value="UniProtKB-ARBA"/>
</dbReference>
<dbReference type="GO" id="GO:0005634">
    <property type="term" value="C:nucleus"/>
    <property type="evidence" value="ECO:0007669"/>
    <property type="project" value="UniProtKB-SubCell"/>
</dbReference>
<dbReference type="SUPFAM" id="SSF52200">
    <property type="entry name" value="Toll/Interleukin receptor TIR domain"/>
    <property type="match status" value="1"/>
</dbReference>
<keyword evidence="6" id="KW-0677">Repeat</keyword>
<evidence type="ECO:0000256" key="2">
    <source>
        <dbReference type="ARBA" id="ARBA00004496"/>
    </source>
</evidence>
<dbReference type="GO" id="GO:0061809">
    <property type="term" value="F:NAD+ nucleosidase activity, cyclic ADP-ribose generating"/>
    <property type="evidence" value="ECO:0007669"/>
    <property type="project" value="UniProtKB-EC"/>
</dbReference>
<comment type="caution">
    <text evidence="14">The sequence shown here is derived from an EMBL/GenBank/DDBJ whole genome shotgun (WGS) entry which is preliminary data.</text>
</comment>
<evidence type="ECO:0000256" key="4">
    <source>
        <dbReference type="ARBA" id="ARBA00022490"/>
    </source>
</evidence>
<dbReference type="Gene3D" id="3.40.50.10140">
    <property type="entry name" value="Toll/interleukin-1 receptor homology (TIR) domain"/>
    <property type="match status" value="1"/>
</dbReference>
<dbReference type="GO" id="GO:0043531">
    <property type="term" value="F:ADP binding"/>
    <property type="evidence" value="ECO:0007669"/>
    <property type="project" value="InterPro"/>
</dbReference>
<evidence type="ECO:0000256" key="7">
    <source>
        <dbReference type="ARBA" id="ARBA00022801"/>
    </source>
</evidence>